<organism evidence="1 2">
    <name type="scientific">Taxus chinensis</name>
    <name type="common">Chinese yew</name>
    <name type="synonym">Taxus wallichiana var. chinensis</name>
    <dbReference type="NCBI Taxonomy" id="29808"/>
    <lineage>
        <taxon>Eukaryota</taxon>
        <taxon>Viridiplantae</taxon>
        <taxon>Streptophyta</taxon>
        <taxon>Embryophyta</taxon>
        <taxon>Tracheophyta</taxon>
        <taxon>Spermatophyta</taxon>
        <taxon>Pinopsida</taxon>
        <taxon>Pinidae</taxon>
        <taxon>Conifers II</taxon>
        <taxon>Cupressales</taxon>
        <taxon>Taxaceae</taxon>
        <taxon>Taxus</taxon>
    </lineage>
</organism>
<feature type="non-terminal residue" evidence="1">
    <location>
        <position position="82"/>
    </location>
</feature>
<keyword evidence="2" id="KW-1185">Reference proteome</keyword>
<dbReference type="PANTHER" id="PTHR47441:SF3">
    <property type="entry name" value="RELEASE FACTOR GLUTAMINE METHYLTRANSFERASE"/>
    <property type="match status" value="1"/>
</dbReference>
<dbReference type="EMBL" id="JAHRHJ020003813">
    <property type="protein sequence ID" value="KAH9288523.1"/>
    <property type="molecule type" value="Genomic_DNA"/>
</dbReference>
<dbReference type="Gene3D" id="3.40.50.150">
    <property type="entry name" value="Vaccinia Virus protein VP39"/>
    <property type="match status" value="1"/>
</dbReference>
<dbReference type="GO" id="GO:0032259">
    <property type="term" value="P:methylation"/>
    <property type="evidence" value="ECO:0007669"/>
    <property type="project" value="InterPro"/>
</dbReference>
<dbReference type="PROSITE" id="PS00092">
    <property type="entry name" value="N6_MTASE"/>
    <property type="match status" value="1"/>
</dbReference>
<sequence length="82" mass="8600">ARVDVRQGSWFLPIQDIDGKLAGLLSNPPYIPADQISGLQAEVGQHEPRLALDGGIEGVDDLLLLCKGAISALCPGGFVGFE</sequence>
<protein>
    <submittedName>
        <fullName evidence="1">Uncharacterized protein</fullName>
    </submittedName>
</protein>
<reference evidence="1 2" key="1">
    <citation type="journal article" date="2021" name="Nat. Plants">
        <title>The Taxus genome provides insights into paclitaxel biosynthesis.</title>
        <authorList>
            <person name="Xiong X."/>
            <person name="Gou J."/>
            <person name="Liao Q."/>
            <person name="Li Y."/>
            <person name="Zhou Q."/>
            <person name="Bi G."/>
            <person name="Li C."/>
            <person name="Du R."/>
            <person name="Wang X."/>
            <person name="Sun T."/>
            <person name="Guo L."/>
            <person name="Liang H."/>
            <person name="Lu P."/>
            <person name="Wu Y."/>
            <person name="Zhang Z."/>
            <person name="Ro D.K."/>
            <person name="Shang Y."/>
            <person name="Huang S."/>
            <person name="Yan J."/>
        </authorList>
    </citation>
    <scope>NUCLEOTIDE SEQUENCE [LARGE SCALE GENOMIC DNA]</scope>
    <source>
        <strain evidence="1">Ta-2019</strain>
    </source>
</reference>
<dbReference type="SUPFAM" id="SSF53335">
    <property type="entry name" value="S-adenosyl-L-methionine-dependent methyltransferases"/>
    <property type="match status" value="1"/>
</dbReference>
<dbReference type="Proteomes" id="UP000824469">
    <property type="component" value="Unassembled WGS sequence"/>
</dbReference>
<feature type="non-terminal residue" evidence="1">
    <location>
        <position position="1"/>
    </location>
</feature>
<gene>
    <name evidence="1" type="ORF">KI387_032640</name>
</gene>
<dbReference type="GO" id="GO:0003676">
    <property type="term" value="F:nucleic acid binding"/>
    <property type="evidence" value="ECO:0007669"/>
    <property type="project" value="InterPro"/>
</dbReference>
<proteinExistence type="predicted"/>
<name>A0AA38BW76_TAXCH</name>
<dbReference type="OMA" id="WFLPIQD"/>
<evidence type="ECO:0000313" key="1">
    <source>
        <dbReference type="EMBL" id="KAH9288523.1"/>
    </source>
</evidence>
<evidence type="ECO:0000313" key="2">
    <source>
        <dbReference type="Proteomes" id="UP000824469"/>
    </source>
</evidence>
<dbReference type="AlphaFoldDB" id="A0AA38BW76"/>
<dbReference type="GO" id="GO:0008168">
    <property type="term" value="F:methyltransferase activity"/>
    <property type="evidence" value="ECO:0007669"/>
    <property type="project" value="InterPro"/>
</dbReference>
<dbReference type="InterPro" id="IPR029063">
    <property type="entry name" value="SAM-dependent_MTases_sf"/>
</dbReference>
<comment type="caution">
    <text evidence="1">The sequence shown here is derived from an EMBL/GenBank/DDBJ whole genome shotgun (WGS) entry which is preliminary data.</text>
</comment>
<accession>A0AA38BW76</accession>
<dbReference type="InterPro" id="IPR002052">
    <property type="entry name" value="DNA_methylase_N6_adenine_CS"/>
</dbReference>
<dbReference type="InterPro" id="IPR052663">
    <property type="entry name" value="RF_glutamine_MTase_cyano"/>
</dbReference>
<dbReference type="PANTHER" id="PTHR47441">
    <property type="match status" value="1"/>
</dbReference>